<dbReference type="KEGG" id="dpp:DICPUDRAFT_99058"/>
<feature type="region of interest" description="Disordered" evidence="1">
    <location>
        <begin position="454"/>
        <end position="670"/>
    </location>
</feature>
<feature type="compositionally biased region" description="Basic and acidic residues" evidence="1">
    <location>
        <begin position="495"/>
        <end position="531"/>
    </location>
</feature>
<reference evidence="3" key="1">
    <citation type="journal article" date="2011" name="Genome Biol.">
        <title>Comparative genomics of the social amoebae Dictyostelium discoideum and Dictyostelium purpureum.</title>
        <authorList>
            <consortium name="US DOE Joint Genome Institute (JGI-PGF)"/>
            <person name="Sucgang R."/>
            <person name="Kuo A."/>
            <person name="Tian X."/>
            <person name="Salerno W."/>
            <person name="Parikh A."/>
            <person name="Feasley C.L."/>
            <person name="Dalin E."/>
            <person name="Tu H."/>
            <person name="Huang E."/>
            <person name="Barry K."/>
            <person name="Lindquist E."/>
            <person name="Shapiro H."/>
            <person name="Bruce D."/>
            <person name="Schmutz J."/>
            <person name="Salamov A."/>
            <person name="Fey P."/>
            <person name="Gaudet P."/>
            <person name="Anjard C."/>
            <person name="Babu M.M."/>
            <person name="Basu S."/>
            <person name="Bushmanova Y."/>
            <person name="van der Wel H."/>
            <person name="Katoh-Kurasawa M."/>
            <person name="Dinh C."/>
            <person name="Coutinho P.M."/>
            <person name="Saito T."/>
            <person name="Elias M."/>
            <person name="Schaap P."/>
            <person name="Kay R.R."/>
            <person name="Henrissat B."/>
            <person name="Eichinger L."/>
            <person name="Rivero F."/>
            <person name="Putnam N.H."/>
            <person name="West C.M."/>
            <person name="Loomis W.F."/>
            <person name="Chisholm R.L."/>
            <person name="Shaulsky G."/>
            <person name="Strassmann J.E."/>
            <person name="Queller D.C."/>
            <person name="Kuspa A."/>
            <person name="Grigoriev I.V."/>
        </authorList>
    </citation>
    <scope>NUCLEOTIDE SEQUENCE [LARGE SCALE GENOMIC DNA]</scope>
    <source>
        <strain evidence="3">QSDP1</strain>
    </source>
</reference>
<proteinExistence type="predicted"/>
<organism evidence="2 3">
    <name type="scientific">Dictyostelium purpureum</name>
    <name type="common">Slime mold</name>
    <dbReference type="NCBI Taxonomy" id="5786"/>
    <lineage>
        <taxon>Eukaryota</taxon>
        <taxon>Amoebozoa</taxon>
        <taxon>Evosea</taxon>
        <taxon>Eumycetozoa</taxon>
        <taxon>Dictyostelia</taxon>
        <taxon>Dictyosteliales</taxon>
        <taxon>Dictyosteliaceae</taxon>
        <taxon>Dictyostelium</taxon>
    </lineage>
</organism>
<feature type="compositionally biased region" description="Basic and acidic residues" evidence="1">
    <location>
        <begin position="637"/>
        <end position="670"/>
    </location>
</feature>
<gene>
    <name evidence="2" type="ORF">DICPUDRAFT_99058</name>
</gene>
<dbReference type="VEuPathDB" id="AmoebaDB:DICPUDRAFT_99058"/>
<feature type="compositionally biased region" description="Basic and acidic residues" evidence="1">
    <location>
        <begin position="454"/>
        <end position="482"/>
    </location>
</feature>
<feature type="region of interest" description="Disordered" evidence="1">
    <location>
        <begin position="300"/>
        <end position="369"/>
    </location>
</feature>
<evidence type="ECO:0000313" key="3">
    <source>
        <dbReference type="Proteomes" id="UP000001064"/>
    </source>
</evidence>
<evidence type="ECO:0008006" key="4">
    <source>
        <dbReference type="Google" id="ProtNLM"/>
    </source>
</evidence>
<feature type="compositionally biased region" description="Acidic residues" evidence="1">
    <location>
        <begin position="625"/>
        <end position="636"/>
    </location>
</feature>
<feature type="compositionally biased region" description="Acidic residues" evidence="1">
    <location>
        <begin position="483"/>
        <end position="494"/>
    </location>
</feature>
<feature type="compositionally biased region" description="Basic and acidic residues" evidence="1">
    <location>
        <begin position="615"/>
        <end position="624"/>
    </location>
</feature>
<feature type="compositionally biased region" description="Low complexity" evidence="1">
    <location>
        <begin position="300"/>
        <end position="312"/>
    </location>
</feature>
<dbReference type="GeneID" id="10507723"/>
<evidence type="ECO:0000313" key="2">
    <source>
        <dbReference type="EMBL" id="EGC31929.1"/>
    </source>
</evidence>
<dbReference type="InParanoid" id="F0ZVT9"/>
<dbReference type="STRING" id="5786.F0ZVT9"/>
<feature type="compositionally biased region" description="Low complexity" evidence="1">
    <location>
        <begin position="346"/>
        <end position="368"/>
    </location>
</feature>
<feature type="compositionally biased region" description="Low complexity" evidence="1">
    <location>
        <begin position="8"/>
        <end position="36"/>
    </location>
</feature>
<dbReference type="Proteomes" id="UP000001064">
    <property type="component" value="Unassembled WGS sequence"/>
</dbReference>
<feature type="compositionally biased region" description="Polar residues" evidence="1">
    <location>
        <begin position="556"/>
        <end position="570"/>
    </location>
</feature>
<evidence type="ECO:0000256" key="1">
    <source>
        <dbReference type="SAM" id="MobiDB-lite"/>
    </source>
</evidence>
<name>F0ZVT9_DICPU</name>
<keyword evidence="3" id="KW-1185">Reference proteome</keyword>
<dbReference type="RefSeq" id="XP_003291531.1">
    <property type="nucleotide sequence ID" value="XM_003291483.1"/>
</dbReference>
<dbReference type="OrthoDB" id="10686803at2759"/>
<sequence>MDPKSPKNQDQTTDQNPQKDNNNNDNNSNDNNNNHKFINPNYNTLIHLNDKEIPKYFSIFDKLYYTFYHMETLDIHDYTYSKETKQLWKKIIDNCQKCAFFFNCRYFANEAVALYNNIEIYKKLSLIIDHCLNPGNFQGLKHFLLNVFTYHYFDNDKSTSFLKPLLDKQIGMTIATKDFYYTMAQEFIDIVETNRYELVDEVDGEELRETIIITKLSVYFTRFNEEILPYLPRPIIDRISTFRKSGGYRFNNIRQYNFDRVTEKYWYFDDPENIVLMNNNETIKLNNQIKNQNNVDNSINNNNIGHNISNTTDKNDKNNDIENNINVDHNIANTTDNKNNNKENPKTSTNIVTNDSSENQNNKENSNKPIWSYNETKLLIEGFYMFGEKWSKIKNYFFSSENNSGNLRSEDEISLQIKKYIKIFPDSNQMITCFLSMIDKEWCDNHLREIERKEEKEKKKERKQEQERKKEREREKERKNENENENENESENENENEKENENENDKANDKENLKNKPLLSKEETDFVKEFNYENDSLESEIKKFREKEKEKKHTDNSTTNPPSKQTNISKNPHVPKREHSQSPVIDISSGSEDEKKEKKKKNISEKNSATSSNNKKKESKREYIDADNFDNGESEEEREREKERERKKLRFLQREEEKKTLEKKNINNKD</sequence>
<dbReference type="PANTHER" id="PTHR15398:SF4">
    <property type="entry name" value="BROMODOMAIN-CONTAINING PROTEIN 8 ISOFORM X1"/>
    <property type="match status" value="1"/>
</dbReference>
<dbReference type="PANTHER" id="PTHR15398">
    <property type="entry name" value="BROMODOMAIN-CONTAINING PROTEIN 8"/>
    <property type="match status" value="1"/>
</dbReference>
<dbReference type="AlphaFoldDB" id="F0ZVT9"/>
<feature type="compositionally biased region" description="Basic and acidic residues" evidence="1">
    <location>
        <begin position="539"/>
        <end position="555"/>
    </location>
</feature>
<dbReference type="OMA" id="NCRYFAN"/>
<dbReference type="eggNOG" id="ENOG502RIE7">
    <property type="taxonomic scope" value="Eukaryota"/>
</dbReference>
<feature type="region of interest" description="Disordered" evidence="1">
    <location>
        <begin position="1"/>
        <end position="36"/>
    </location>
</feature>
<dbReference type="SUPFAM" id="SSF46689">
    <property type="entry name" value="Homeodomain-like"/>
    <property type="match status" value="1"/>
</dbReference>
<feature type="compositionally biased region" description="Low complexity" evidence="1">
    <location>
        <begin position="321"/>
        <end position="338"/>
    </location>
</feature>
<dbReference type="InterPro" id="IPR009057">
    <property type="entry name" value="Homeodomain-like_sf"/>
</dbReference>
<protein>
    <recommendedName>
        <fullName evidence="4">Myb-like domain-containing protein</fullName>
    </recommendedName>
</protein>
<accession>F0ZVT9</accession>
<dbReference type="EMBL" id="GL871221">
    <property type="protein sequence ID" value="EGC31929.1"/>
    <property type="molecule type" value="Genomic_DNA"/>
</dbReference>